<proteinExistence type="predicted"/>
<evidence type="ECO:0000313" key="2">
    <source>
        <dbReference type="EMBL" id="CAE6504890.1"/>
    </source>
</evidence>
<dbReference type="AlphaFoldDB" id="A0A8H3CYJ2"/>
<dbReference type="EMBL" id="CAJMWT010005357">
    <property type="protein sequence ID" value="CAE6504890.1"/>
    <property type="molecule type" value="Genomic_DNA"/>
</dbReference>
<dbReference type="Proteomes" id="UP000663843">
    <property type="component" value="Unassembled WGS sequence"/>
</dbReference>
<name>A0A8H3CYJ2_9AGAM</name>
<dbReference type="InterPro" id="IPR021476">
    <property type="entry name" value="Egh16-like"/>
</dbReference>
<sequence length="108" mass="10920">MFTKTSGLSSALLVLSTVSAVNAHAAMVKRDPFQMDTAIIRQAEIANSAAGAYERTLAGGFIDADAEMQTAASAGLPAASADSTVTMSMHQVNGDGAGTYTCGVFADA</sequence>
<comment type="caution">
    <text evidence="2">The sequence shown here is derived from an EMBL/GenBank/DDBJ whole genome shotgun (WGS) entry which is preliminary data.</text>
</comment>
<dbReference type="PANTHER" id="PTHR34618">
    <property type="entry name" value="SURFACE PROTEIN MAS1, PUTATIVE-RELATED"/>
    <property type="match status" value="1"/>
</dbReference>
<accession>A0A8H3CYJ2</accession>
<evidence type="ECO:0000313" key="3">
    <source>
        <dbReference type="Proteomes" id="UP000663843"/>
    </source>
</evidence>
<feature type="signal peptide" evidence="1">
    <location>
        <begin position="1"/>
        <end position="23"/>
    </location>
</feature>
<keyword evidence="1" id="KW-0732">Signal</keyword>
<dbReference type="PANTHER" id="PTHR34618:SF1">
    <property type="entry name" value="SECRETED PROTEIN"/>
    <property type="match status" value="1"/>
</dbReference>
<organism evidence="2 3">
    <name type="scientific">Rhizoctonia solani</name>
    <dbReference type="NCBI Taxonomy" id="456999"/>
    <lineage>
        <taxon>Eukaryota</taxon>
        <taxon>Fungi</taxon>
        <taxon>Dikarya</taxon>
        <taxon>Basidiomycota</taxon>
        <taxon>Agaricomycotina</taxon>
        <taxon>Agaricomycetes</taxon>
        <taxon>Cantharellales</taxon>
        <taxon>Ceratobasidiaceae</taxon>
        <taxon>Rhizoctonia</taxon>
    </lineage>
</organism>
<gene>
    <name evidence="2" type="ORF">RDB_LOCUS144472</name>
</gene>
<feature type="chain" id="PRO_5034008662" evidence="1">
    <location>
        <begin position="24"/>
        <end position="108"/>
    </location>
</feature>
<protein>
    <submittedName>
        <fullName evidence="2">Uncharacterized protein</fullName>
    </submittedName>
</protein>
<dbReference type="Pfam" id="PF11327">
    <property type="entry name" value="Egh16-like"/>
    <property type="match status" value="1"/>
</dbReference>
<evidence type="ECO:0000256" key="1">
    <source>
        <dbReference type="SAM" id="SignalP"/>
    </source>
</evidence>
<reference evidence="2" key="1">
    <citation type="submission" date="2021-01" db="EMBL/GenBank/DDBJ databases">
        <authorList>
            <person name="Kaushik A."/>
        </authorList>
    </citation>
    <scope>NUCLEOTIDE SEQUENCE</scope>
    <source>
        <strain evidence="2">AG2-2IIIB</strain>
    </source>
</reference>